<keyword evidence="5 9" id="KW-0863">Zinc-finger</keyword>
<evidence type="ECO:0000259" key="10">
    <source>
        <dbReference type="PROSITE" id="PS50076"/>
    </source>
</evidence>
<comment type="caution">
    <text evidence="12">The sequence shown here is derived from an EMBL/GenBank/DDBJ whole genome shotgun (WGS) entry which is preliminary data.</text>
</comment>
<evidence type="ECO:0000256" key="6">
    <source>
        <dbReference type="ARBA" id="ARBA00022833"/>
    </source>
</evidence>
<dbReference type="GO" id="GO:0005737">
    <property type="term" value="C:cytoplasm"/>
    <property type="evidence" value="ECO:0007669"/>
    <property type="project" value="TreeGrafter"/>
</dbReference>
<dbReference type="GO" id="GO:0031072">
    <property type="term" value="F:heat shock protein binding"/>
    <property type="evidence" value="ECO:0007669"/>
    <property type="project" value="InterPro"/>
</dbReference>
<dbReference type="HAMAP" id="MF_01152">
    <property type="entry name" value="DnaJ"/>
    <property type="match status" value="1"/>
</dbReference>
<evidence type="ECO:0000256" key="3">
    <source>
        <dbReference type="ARBA" id="ARBA00022723"/>
    </source>
</evidence>
<dbReference type="PANTHER" id="PTHR43096:SF48">
    <property type="entry name" value="CHAPERONE PROTEIN DNAJ"/>
    <property type="match status" value="1"/>
</dbReference>
<keyword evidence="1" id="KW-0963">Cytoplasm</keyword>
<dbReference type="Pfam" id="PF01556">
    <property type="entry name" value="DnaJ_C"/>
    <property type="match status" value="1"/>
</dbReference>
<accession>A0AA35VS20</accession>
<sequence length="379" mass="41317">MTTSRQDYYDLLGVNRGASDEDIKKAFRKLAMEYHPDRNKREGAAEKFKEINEAYQVLSDSQKRSVYDRYGHAGVSGNGGARGFEGFENFSGFGDIFDAFFGGTTGTRPNAPRRGADLKYALTIDLVDAALGIEKEVKLERTEVCGGCNGSRSAPGSSPNICSNCGGTGQVRRAHESVFGQFVQVVPCGVCRGEGQTITDPCDTCRGIGRERRSRTLEVAIPAGIEDGVQIRLRGEGEAGHNGGTPGDLYVLIRVRRHETFRREGNDILYTLPVNMAQAALGTKITVPTLTDEDAEIVIPAGTQTGAVIQLRNMGIPYMRSSRRGDQRVTVDVQTPKKLSEEQRMLFEELAKSFGDDPAGISEQDKGFFNKLKDAISGE</sequence>
<evidence type="ECO:0000256" key="9">
    <source>
        <dbReference type="PROSITE-ProRule" id="PRU00546"/>
    </source>
</evidence>
<keyword evidence="3 9" id="KW-0479">Metal-binding</keyword>
<dbReference type="InterPro" id="IPR002939">
    <property type="entry name" value="DnaJ_C"/>
</dbReference>
<evidence type="ECO:0000256" key="4">
    <source>
        <dbReference type="ARBA" id="ARBA00022737"/>
    </source>
</evidence>
<dbReference type="GO" id="GO:0008270">
    <property type="term" value="F:zinc ion binding"/>
    <property type="evidence" value="ECO:0007669"/>
    <property type="project" value="UniProtKB-KW"/>
</dbReference>
<proteinExistence type="inferred from homology"/>
<name>A0AA35VS20_GEOBA</name>
<dbReference type="SUPFAM" id="SSF46565">
    <property type="entry name" value="Chaperone J-domain"/>
    <property type="match status" value="1"/>
</dbReference>
<dbReference type="CDD" id="cd10719">
    <property type="entry name" value="DnaJ_zf"/>
    <property type="match status" value="1"/>
</dbReference>
<dbReference type="FunFam" id="1.10.287.110:FF:000031">
    <property type="entry name" value="Molecular chaperone DnaJ"/>
    <property type="match status" value="1"/>
</dbReference>
<dbReference type="InterPro" id="IPR018253">
    <property type="entry name" value="DnaJ_domain_CS"/>
</dbReference>
<dbReference type="SUPFAM" id="SSF49493">
    <property type="entry name" value="HSP40/DnaJ peptide-binding domain"/>
    <property type="match status" value="2"/>
</dbReference>
<keyword evidence="6 9" id="KW-0862">Zinc</keyword>
<feature type="zinc finger region" description="CR-type" evidence="9">
    <location>
        <begin position="132"/>
        <end position="214"/>
    </location>
</feature>
<dbReference type="NCBIfam" id="TIGR02349">
    <property type="entry name" value="DnaJ_bact"/>
    <property type="match status" value="1"/>
</dbReference>
<evidence type="ECO:0000313" key="13">
    <source>
        <dbReference type="Proteomes" id="UP001174909"/>
    </source>
</evidence>
<keyword evidence="2" id="KW-0235">DNA replication</keyword>
<dbReference type="Gene3D" id="2.60.260.20">
    <property type="entry name" value="Urease metallochaperone UreE, N-terminal domain"/>
    <property type="match status" value="2"/>
</dbReference>
<dbReference type="InterPro" id="IPR012724">
    <property type="entry name" value="DnaJ"/>
</dbReference>
<dbReference type="GO" id="GO:0051082">
    <property type="term" value="F:unfolded protein binding"/>
    <property type="evidence" value="ECO:0007669"/>
    <property type="project" value="InterPro"/>
</dbReference>
<dbReference type="FunFam" id="2.10.230.10:FF:000002">
    <property type="entry name" value="Molecular chaperone DnaJ"/>
    <property type="match status" value="1"/>
</dbReference>
<dbReference type="PROSITE" id="PS00636">
    <property type="entry name" value="DNAJ_1"/>
    <property type="match status" value="1"/>
</dbReference>
<dbReference type="NCBIfam" id="NF008035">
    <property type="entry name" value="PRK10767.1"/>
    <property type="match status" value="1"/>
</dbReference>
<dbReference type="PRINTS" id="PR00625">
    <property type="entry name" value="JDOMAIN"/>
</dbReference>
<dbReference type="GO" id="GO:0006260">
    <property type="term" value="P:DNA replication"/>
    <property type="evidence" value="ECO:0007669"/>
    <property type="project" value="UniProtKB-KW"/>
</dbReference>
<dbReference type="GO" id="GO:0042026">
    <property type="term" value="P:protein refolding"/>
    <property type="evidence" value="ECO:0007669"/>
    <property type="project" value="TreeGrafter"/>
</dbReference>
<feature type="domain" description="CR-type" evidence="11">
    <location>
        <begin position="132"/>
        <end position="214"/>
    </location>
</feature>
<dbReference type="InterPro" id="IPR036869">
    <property type="entry name" value="J_dom_sf"/>
</dbReference>
<dbReference type="FunFam" id="2.60.260.20:FF:000005">
    <property type="entry name" value="Chaperone protein dnaJ 1, mitochondrial"/>
    <property type="match status" value="1"/>
</dbReference>
<dbReference type="CDD" id="cd06257">
    <property type="entry name" value="DnaJ"/>
    <property type="match status" value="1"/>
</dbReference>
<keyword evidence="8" id="KW-0143">Chaperone</keyword>
<evidence type="ECO:0000256" key="2">
    <source>
        <dbReference type="ARBA" id="ARBA00022705"/>
    </source>
</evidence>
<evidence type="ECO:0000313" key="12">
    <source>
        <dbReference type="EMBL" id="CAI7989756.1"/>
    </source>
</evidence>
<dbReference type="PROSITE" id="PS50076">
    <property type="entry name" value="DNAJ_2"/>
    <property type="match status" value="1"/>
</dbReference>
<dbReference type="InterPro" id="IPR001623">
    <property type="entry name" value="DnaJ_domain"/>
</dbReference>
<dbReference type="Gene3D" id="1.10.287.110">
    <property type="entry name" value="DnaJ domain"/>
    <property type="match status" value="1"/>
</dbReference>
<evidence type="ECO:0000256" key="1">
    <source>
        <dbReference type="ARBA" id="ARBA00022490"/>
    </source>
</evidence>
<dbReference type="InterPro" id="IPR001305">
    <property type="entry name" value="HSP_DnaJ_Cys-rich_dom"/>
</dbReference>
<dbReference type="Pfam" id="PF00226">
    <property type="entry name" value="DnaJ"/>
    <property type="match status" value="1"/>
</dbReference>
<dbReference type="Gene3D" id="2.10.230.10">
    <property type="entry name" value="Heat shock protein DnaJ, cysteine-rich domain"/>
    <property type="match status" value="1"/>
</dbReference>
<dbReference type="Proteomes" id="UP001174909">
    <property type="component" value="Unassembled WGS sequence"/>
</dbReference>
<keyword evidence="13" id="KW-1185">Reference proteome</keyword>
<dbReference type="GO" id="GO:0009408">
    <property type="term" value="P:response to heat"/>
    <property type="evidence" value="ECO:0007669"/>
    <property type="project" value="InterPro"/>
</dbReference>
<dbReference type="CDD" id="cd10747">
    <property type="entry name" value="DnaJ_C"/>
    <property type="match status" value="1"/>
</dbReference>
<gene>
    <name evidence="12" type="ORF">GBAR_LOCUS317</name>
</gene>
<evidence type="ECO:0000259" key="11">
    <source>
        <dbReference type="PROSITE" id="PS51188"/>
    </source>
</evidence>
<feature type="domain" description="J" evidence="10">
    <location>
        <begin position="7"/>
        <end position="71"/>
    </location>
</feature>
<keyword evidence="4" id="KW-0677">Repeat</keyword>
<dbReference type="InterPro" id="IPR036410">
    <property type="entry name" value="HSP_DnaJ_Cys-rich_dom_sf"/>
</dbReference>
<dbReference type="EMBL" id="CASHTH010000036">
    <property type="protein sequence ID" value="CAI7989756.1"/>
    <property type="molecule type" value="Genomic_DNA"/>
</dbReference>
<evidence type="ECO:0000256" key="5">
    <source>
        <dbReference type="ARBA" id="ARBA00022771"/>
    </source>
</evidence>
<evidence type="ECO:0000256" key="8">
    <source>
        <dbReference type="ARBA" id="ARBA00023186"/>
    </source>
</evidence>
<dbReference type="Pfam" id="PF00684">
    <property type="entry name" value="DnaJ_CXXCXGXG"/>
    <property type="match status" value="1"/>
</dbReference>
<dbReference type="PROSITE" id="PS51188">
    <property type="entry name" value="ZF_CR"/>
    <property type="match status" value="1"/>
</dbReference>
<dbReference type="InterPro" id="IPR008971">
    <property type="entry name" value="HSP40/DnaJ_pept-bd"/>
</dbReference>
<reference evidence="12" key="1">
    <citation type="submission" date="2023-03" db="EMBL/GenBank/DDBJ databases">
        <authorList>
            <person name="Steffen K."/>
            <person name="Cardenas P."/>
        </authorList>
    </citation>
    <scope>NUCLEOTIDE SEQUENCE</scope>
</reference>
<dbReference type="AlphaFoldDB" id="A0AA35VS20"/>
<evidence type="ECO:0000256" key="7">
    <source>
        <dbReference type="ARBA" id="ARBA00023016"/>
    </source>
</evidence>
<dbReference type="GO" id="GO:0005524">
    <property type="term" value="F:ATP binding"/>
    <property type="evidence" value="ECO:0007669"/>
    <property type="project" value="InterPro"/>
</dbReference>
<dbReference type="SUPFAM" id="SSF57938">
    <property type="entry name" value="DnaJ/Hsp40 cysteine-rich domain"/>
    <property type="match status" value="1"/>
</dbReference>
<dbReference type="SMART" id="SM00271">
    <property type="entry name" value="DnaJ"/>
    <property type="match status" value="1"/>
</dbReference>
<keyword evidence="7" id="KW-0346">Stress response</keyword>
<protein>
    <submittedName>
        <fullName evidence="12">Chaperone protein DnaJ</fullName>
    </submittedName>
</protein>
<dbReference type="PANTHER" id="PTHR43096">
    <property type="entry name" value="DNAJ HOMOLOG 1, MITOCHONDRIAL-RELATED"/>
    <property type="match status" value="1"/>
</dbReference>
<organism evidence="12 13">
    <name type="scientific">Geodia barretti</name>
    <name type="common">Barrett's horny sponge</name>
    <dbReference type="NCBI Taxonomy" id="519541"/>
    <lineage>
        <taxon>Eukaryota</taxon>
        <taxon>Metazoa</taxon>
        <taxon>Porifera</taxon>
        <taxon>Demospongiae</taxon>
        <taxon>Heteroscleromorpha</taxon>
        <taxon>Tetractinellida</taxon>
        <taxon>Astrophorina</taxon>
        <taxon>Geodiidae</taxon>
        <taxon>Geodia</taxon>
    </lineage>
</organism>